<dbReference type="PANTHER" id="PTHR36930">
    <property type="entry name" value="METAL-SULFUR CLUSTER BIOSYNTHESIS PROTEINS YUAD-RELATED"/>
    <property type="match status" value="1"/>
</dbReference>
<gene>
    <name evidence="2" type="ORF">NX786_26055</name>
</gene>
<accession>A0ABT2C5Y0</accession>
<comment type="caution">
    <text evidence="2">The sequence shown here is derived from an EMBL/GenBank/DDBJ whole genome shotgun (WGS) entry which is preliminary data.</text>
</comment>
<protein>
    <submittedName>
        <fullName evidence="2">MOSC domain-containing protein</fullName>
    </submittedName>
</protein>
<dbReference type="Pfam" id="PF03473">
    <property type="entry name" value="MOSC"/>
    <property type="match status" value="1"/>
</dbReference>
<organism evidence="2 3">
    <name type="scientific">Telluria mixta</name>
    <dbReference type="NCBI Taxonomy" id="34071"/>
    <lineage>
        <taxon>Bacteria</taxon>
        <taxon>Pseudomonadati</taxon>
        <taxon>Pseudomonadota</taxon>
        <taxon>Betaproteobacteria</taxon>
        <taxon>Burkholderiales</taxon>
        <taxon>Oxalobacteraceae</taxon>
        <taxon>Telluria group</taxon>
        <taxon>Telluria</taxon>
    </lineage>
</organism>
<dbReference type="EMBL" id="JANUHC010000011">
    <property type="protein sequence ID" value="MCS0632801.1"/>
    <property type="molecule type" value="Genomic_DNA"/>
</dbReference>
<evidence type="ECO:0000259" key="1">
    <source>
        <dbReference type="PROSITE" id="PS51340"/>
    </source>
</evidence>
<dbReference type="SUPFAM" id="SSF50800">
    <property type="entry name" value="PK beta-barrel domain-like"/>
    <property type="match status" value="1"/>
</dbReference>
<proteinExistence type="predicted"/>
<dbReference type="PANTHER" id="PTHR36930:SF1">
    <property type="entry name" value="MOSC DOMAIN-CONTAINING PROTEIN"/>
    <property type="match status" value="1"/>
</dbReference>
<evidence type="ECO:0000313" key="2">
    <source>
        <dbReference type="EMBL" id="MCS0632801.1"/>
    </source>
</evidence>
<sequence>MNKQMSIGRIEALALRPTLAAPPVRVDGVRAIAYQGLEGDVYADPLSPRQLLLAGTDAYDALALPPHTLRENLLVDVDTSRLASGTVLQVGDGVLLRLMFQCEACGHLDAHHPGLSTRIGTRRGMLARVLRGGGIRPGDRISIAGPTLPAWSDDWRERIVHVLDTLPPKSVITYKRLAQLAGVASSYCRAFPGIIARLGPFYAGRAVPTQSDIALPRWDGHGLFDPAPAERLFSAEVVP</sequence>
<name>A0ABT2C5Y0_9BURK</name>
<dbReference type="Proteomes" id="UP001165263">
    <property type="component" value="Unassembled WGS sequence"/>
</dbReference>
<feature type="domain" description="MOSC" evidence="1">
    <location>
        <begin position="24"/>
        <end position="144"/>
    </location>
</feature>
<dbReference type="RefSeq" id="WP_259451812.1">
    <property type="nucleotide sequence ID" value="NZ_CP119520.1"/>
</dbReference>
<dbReference type="InterPro" id="IPR005302">
    <property type="entry name" value="MoCF_Sase_C"/>
</dbReference>
<dbReference type="InterPro" id="IPR052716">
    <property type="entry name" value="MOSC_domain"/>
</dbReference>
<reference evidence="2" key="1">
    <citation type="submission" date="2022-08" db="EMBL/GenBank/DDBJ databases">
        <title>Reclassification of Massilia species as members of the genera Telluria, Duganella, Pseudoduganella, Mokoshia gen. nov. and Zemynaea gen. nov. using orthogonal and non-orthogonal genome-based approaches.</title>
        <authorList>
            <person name="Bowman J.P."/>
        </authorList>
    </citation>
    <scope>NUCLEOTIDE SEQUENCE</scope>
    <source>
        <strain evidence="2">LMG 11547</strain>
    </source>
</reference>
<dbReference type="PROSITE" id="PS51340">
    <property type="entry name" value="MOSC"/>
    <property type="match status" value="1"/>
</dbReference>
<dbReference type="InterPro" id="IPR011037">
    <property type="entry name" value="Pyrv_Knase-like_insert_dom_sf"/>
</dbReference>
<evidence type="ECO:0000313" key="3">
    <source>
        <dbReference type="Proteomes" id="UP001165263"/>
    </source>
</evidence>
<dbReference type="Gene3D" id="2.40.33.20">
    <property type="entry name" value="PK beta-barrel domain-like"/>
    <property type="match status" value="1"/>
</dbReference>
<keyword evidence="3" id="KW-1185">Reference proteome</keyword>